<dbReference type="Gene3D" id="1.25.40.10">
    <property type="entry name" value="Tetratricopeptide repeat domain"/>
    <property type="match status" value="1"/>
</dbReference>
<evidence type="ECO:0000256" key="1">
    <source>
        <dbReference type="PROSITE-ProRule" id="PRU00339"/>
    </source>
</evidence>
<dbReference type="PROSITE" id="PS50005">
    <property type="entry name" value="TPR"/>
    <property type="match status" value="1"/>
</dbReference>
<accession>A0A6L6Q5C9</accession>
<keyword evidence="3" id="KW-1185">Reference proteome</keyword>
<feature type="repeat" description="TPR" evidence="1">
    <location>
        <begin position="112"/>
        <end position="145"/>
    </location>
</feature>
<protein>
    <submittedName>
        <fullName evidence="2">Tetratricopeptide repeat protein</fullName>
    </submittedName>
</protein>
<dbReference type="InterPro" id="IPR019734">
    <property type="entry name" value="TPR_rpt"/>
</dbReference>
<dbReference type="OrthoDB" id="8908893at2"/>
<proteinExistence type="predicted"/>
<name>A0A6L6Q5C9_9BURK</name>
<gene>
    <name evidence="2" type="ORF">GM668_21260</name>
</gene>
<dbReference type="InterPro" id="IPR011990">
    <property type="entry name" value="TPR-like_helical_dom_sf"/>
</dbReference>
<dbReference type="AlphaFoldDB" id="A0A6L6Q5C9"/>
<dbReference type="Pfam" id="PF13432">
    <property type="entry name" value="TPR_16"/>
    <property type="match status" value="1"/>
</dbReference>
<evidence type="ECO:0000313" key="2">
    <source>
        <dbReference type="EMBL" id="MTW04604.1"/>
    </source>
</evidence>
<reference evidence="2 3" key="1">
    <citation type="submission" date="2019-11" db="EMBL/GenBank/DDBJ databases">
        <title>Type strains purchased from KCTC, JCM and DSMZ.</title>
        <authorList>
            <person name="Lu H."/>
        </authorList>
    </citation>
    <scope>NUCLEOTIDE SEQUENCE [LARGE SCALE GENOMIC DNA]</scope>
    <source>
        <strain evidence="2 3">KCTC 42409</strain>
    </source>
</reference>
<keyword evidence="1" id="KW-0802">TPR repeat</keyword>
<evidence type="ECO:0000313" key="3">
    <source>
        <dbReference type="Proteomes" id="UP000484015"/>
    </source>
</evidence>
<dbReference type="SUPFAM" id="SSF48452">
    <property type="entry name" value="TPR-like"/>
    <property type="match status" value="1"/>
</dbReference>
<dbReference type="SMART" id="SM00028">
    <property type="entry name" value="TPR"/>
    <property type="match status" value="3"/>
</dbReference>
<sequence>MDEQNDYRSHTVVKRILLLSGQAAGKRSPISLRMASKDHDPFVRIYELCNQGKLGAALRILIDPATCRLRKKFRFDCNHAWYCVGDILFKQRKIEEAGNAFKKSLRTRLDDIDALMAVGNCYDELRRPRIAERYFQRALDLSPQIKNKKRQSIMLNLGNSIFDQGQFGRAAGIYKQLLRVRGEIGIRARKNLSIAKNSI</sequence>
<organism evidence="2 3">
    <name type="scientific">Pseudoduganella ginsengisoli</name>
    <dbReference type="NCBI Taxonomy" id="1462440"/>
    <lineage>
        <taxon>Bacteria</taxon>
        <taxon>Pseudomonadati</taxon>
        <taxon>Pseudomonadota</taxon>
        <taxon>Betaproteobacteria</taxon>
        <taxon>Burkholderiales</taxon>
        <taxon>Oxalobacteraceae</taxon>
        <taxon>Telluria group</taxon>
        <taxon>Pseudoduganella</taxon>
    </lineage>
</organism>
<dbReference type="Proteomes" id="UP000484015">
    <property type="component" value="Unassembled WGS sequence"/>
</dbReference>
<comment type="caution">
    <text evidence="2">The sequence shown here is derived from an EMBL/GenBank/DDBJ whole genome shotgun (WGS) entry which is preliminary data.</text>
</comment>
<dbReference type="RefSeq" id="WP_155440959.1">
    <property type="nucleotide sequence ID" value="NZ_WNLA01000016.1"/>
</dbReference>
<dbReference type="EMBL" id="WNLA01000016">
    <property type="protein sequence ID" value="MTW04604.1"/>
    <property type="molecule type" value="Genomic_DNA"/>
</dbReference>